<feature type="chain" id="PRO_5043919094" evidence="3">
    <location>
        <begin position="22"/>
        <end position="516"/>
    </location>
</feature>
<dbReference type="EMBL" id="CP158299">
    <property type="protein sequence ID" value="XBV85764.1"/>
    <property type="molecule type" value="Genomic_DNA"/>
</dbReference>
<feature type="signal peptide" evidence="3">
    <location>
        <begin position="1"/>
        <end position="21"/>
    </location>
</feature>
<dbReference type="InterPro" id="IPR011055">
    <property type="entry name" value="Dup_hybrid_motif"/>
</dbReference>
<evidence type="ECO:0000256" key="1">
    <source>
        <dbReference type="SAM" id="Coils"/>
    </source>
</evidence>
<evidence type="ECO:0000259" key="4">
    <source>
        <dbReference type="Pfam" id="PF01551"/>
    </source>
</evidence>
<feature type="compositionally biased region" description="Low complexity" evidence="2">
    <location>
        <begin position="379"/>
        <end position="391"/>
    </location>
</feature>
<dbReference type="SUPFAM" id="SSF57997">
    <property type="entry name" value="Tropomyosin"/>
    <property type="match status" value="1"/>
</dbReference>
<feature type="coiled-coil region" evidence="1">
    <location>
        <begin position="43"/>
        <end position="140"/>
    </location>
</feature>
<evidence type="ECO:0000256" key="2">
    <source>
        <dbReference type="SAM" id="MobiDB-lite"/>
    </source>
</evidence>
<sequence length="516" mass="56631">MTPARAKSGLLALLLVSAALAQTVNPANDPSFTRTLPTTSERLQQLQQQLSSQQQLSEQQRQQLDTLRGRIAQLGEQQRTALDRIDALSVSIARLDTERRNLDLQIQTAQQQLRDLDLQIQGTEARVARLQTDVRELLNALYHERSGRYLQLMSQASSLSDLLIRVRYANYSGQHNVKVVQTLRAESQQLQAQRQERQKSADQLQALQQQQLQKLAALKQQRGEQNALVARLQQDQAGQQALATQNQAQQLLTAQSIESLSAGIVQERAQIEAERQRRLEEERRRREAELARIRAAQEAARREAARLAALRAQQAAQARARAQAAAQARAQQAREQARAQQAREQARAAAAAQQARAADEARQAQLAREQQALRDRQTQLESQQQQSAADLAPLPSAVGNIGTPLPGGQVTQAYNTAGPWTVLSGQPGAQVVAVAEGNVFTAAQYANLGWVVFVNHGPLVSAYFGLSQPLVNVGDRVQRGSPIGLVGGSPQFGPESMAFQLISVEGGLRRNVAPPF</sequence>
<dbReference type="SUPFAM" id="SSF51261">
    <property type="entry name" value="Duplicated hybrid motif"/>
    <property type="match status" value="1"/>
</dbReference>
<feature type="region of interest" description="Disordered" evidence="2">
    <location>
        <begin position="326"/>
        <end position="403"/>
    </location>
</feature>
<dbReference type="Pfam" id="PF01551">
    <property type="entry name" value="Peptidase_M23"/>
    <property type="match status" value="1"/>
</dbReference>
<feature type="coiled-coil region" evidence="1">
    <location>
        <begin position="180"/>
        <end position="235"/>
    </location>
</feature>
<feature type="compositionally biased region" description="Low complexity" evidence="2">
    <location>
        <begin position="326"/>
        <end position="356"/>
    </location>
</feature>
<dbReference type="Gene3D" id="1.20.5.170">
    <property type="match status" value="1"/>
</dbReference>
<dbReference type="InterPro" id="IPR016047">
    <property type="entry name" value="M23ase_b-sheet_dom"/>
</dbReference>
<evidence type="ECO:0000313" key="5">
    <source>
        <dbReference type="EMBL" id="XBV85764.1"/>
    </source>
</evidence>
<dbReference type="RefSeq" id="WP_350243805.1">
    <property type="nucleotide sequence ID" value="NZ_CP158299.1"/>
</dbReference>
<protein>
    <submittedName>
        <fullName evidence="5">Peptidoglycan DD-metalloendopeptidase family protein</fullName>
    </submittedName>
</protein>
<accession>A0AAU7UBA5</accession>
<dbReference type="Gene3D" id="2.70.70.10">
    <property type="entry name" value="Glucose Permease (Domain IIA)"/>
    <property type="match status" value="1"/>
</dbReference>
<keyword evidence="1" id="KW-0175">Coiled coil</keyword>
<keyword evidence="3" id="KW-0732">Signal</keyword>
<organism evidence="5">
    <name type="scientific">Deinococcus sonorensis KR-87</name>
    <dbReference type="NCBI Taxonomy" id="694439"/>
    <lineage>
        <taxon>Bacteria</taxon>
        <taxon>Thermotogati</taxon>
        <taxon>Deinococcota</taxon>
        <taxon>Deinococci</taxon>
        <taxon>Deinococcales</taxon>
        <taxon>Deinococcaceae</taxon>
        <taxon>Deinococcus</taxon>
    </lineage>
</organism>
<evidence type="ECO:0000256" key="3">
    <source>
        <dbReference type="SAM" id="SignalP"/>
    </source>
</evidence>
<feature type="domain" description="M23ase beta-sheet core" evidence="4">
    <location>
        <begin position="424"/>
        <end position="499"/>
    </location>
</feature>
<gene>
    <name evidence="5" type="ORF">ABOD76_05515</name>
</gene>
<dbReference type="KEGG" id="dsc:ABOD76_05515"/>
<reference evidence="5" key="1">
    <citation type="submission" date="2024-06" db="EMBL/GenBank/DDBJ databases">
        <title>Draft Genome Sequence of Deinococcus sonorensis Type Strain KR-87, a Biofilm Producing Representative of the Genus Deinococcus.</title>
        <authorList>
            <person name="Boren L.S."/>
            <person name="Grosso R.A."/>
            <person name="Hugenberg-Cox A.N."/>
            <person name="Hill J.T.E."/>
            <person name="Albert C.M."/>
            <person name="Tuohy J.M."/>
        </authorList>
    </citation>
    <scope>NUCLEOTIDE SEQUENCE</scope>
    <source>
        <strain evidence="5">KR-87</strain>
    </source>
</reference>
<name>A0AAU7UBA5_9DEIO</name>
<proteinExistence type="predicted"/>
<dbReference type="CDD" id="cd12797">
    <property type="entry name" value="M23_peptidase"/>
    <property type="match status" value="1"/>
</dbReference>
<dbReference type="AlphaFoldDB" id="A0AAU7UBA5"/>